<evidence type="ECO:0000313" key="2">
    <source>
        <dbReference type="Proteomes" id="UP001499942"/>
    </source>
</evidence>
<keyword evidence="2" id="KW-1185">Reference proteome</keyword>
<sequence>MLDEDAVWAWERELPLKYVLCGEEWDGELIVFARCADADGMFVDPAPRRDRLTLMGCAPTGRLLKAVERARHGAVEPGGPVGPAGLGQLAVIVDFAVAGAGPEADPSHAYDTHHWELVDPVLLDCRPSALDAALVDVTVEAEVDGPVWHHAEPEDAHWLLFNGAGGAGLGECRRIEGLYAGRPLPSLPPMRLIGCEPGERLLRRLVRPRADGDWVTLLAVDRSGRVMRSQEHMSLQVVASRPSVLGGALVDLWLSEGPRDRPAPAVRPVWDAWFEGPPAERGTWAVFPPEGRAEWAAFAAARRDAGRPLPDPVRHLDGRHVTDVSALECALGEAVAGPGGHYHQCWVTLRGCPCGGERPPTPFTLVWHDAGVARRALAPVSVDTAGETPYFEDVLRLLARVGITVELR</sequence>
<comment type="caution">
    <text evidence="1">The sequence shown here is derived from an EMBL/GenBank/DDBJ whole genome shotgun (WGS) entry which is preliminary data.</text>
</comment>
<name>A0ABN3LI34_9ACTN</name>
<accession>A0ABN3LI34</accession>
<reference evidence="1 2" key="1">
    <citation type="journal article" date="2019" name="Int. J. Syst. Evol. Microbiol.">
        <title>The Global Catalogue of Microorganisms (GCM) 10K type strain sequencing project: providing services to taxonomists for standard genome sequencing and annotation.</title>
        <authorList>
            <consortium name="The Broad Institute Genomics Platform"/>
            <consortium name="The Broad Institute Genome Sequencing Center for Infectious Disease"/>
            <person name="Wu L."/>
            <person name="Ma J."/>
        </authorList>
    </citation>
    <scope>NUCLEOTIDE SEQUENCE [LARGE SCALE GENOMIC DNA]</scope>
    <source>
        <strain evidence="1 2">JCM 5062</strain>
    </source>
</reference>
<organism evidence="1 2">
    <name type="scientific">Streptomyces gobitricini</name>
    <dbReference type="NCBI Taxonomy" id="68211"/>
    <lineage>
        <taxon>Bacteria</taxon>
        <taxon>Bacillati</taxon>
        <taxon>Actinomycetota</taxon>
        <taxon>Actinomycetes</taxon>
        <taxon>Kitasatosporales</taxon>
        <taxon>Streptomycetaceae</taxon>
        <taxon>Streptomyces</taxon>
    </lineage>
</organism>
<dbReference type="EMBL" id="BAAASR010000007">
    <property type="protein sequence ID" value="GAA2484708.1"/>
    <property type="molecule type" value="Genomic_DNA"/>
</dbReference>
<evidence type="ECO:0000313" key="1">
    <source>
        <dbReference type="EMBL" id="GAA2484708.1"/>
    </source>
</evidence>
<dbReference type="Proteomes" id="UP001499942">
    <property type="component" value="Unassembled WGS sequence"/>
</dbReference>
<protein>
    <submittedName>
        <fullName evidence="1">Uncharacterized protein</fullName>
    </submittedName>
</protein>
<gene>
    <name evidence="1" type="ORF">GCM10010393_14530</name>
</gene>
<proteinExistence type="predicted"/>
<dbReference type="RefSeq" id="WP_344357939.1">
    <property type="nucleotide sequence ID" value="NZ_BAAASR010000007.1"/>
</dbReference>